<organism evidence="1">
    <name type="scientific">marine metagenome</name>
    <dbReference type="NCBI Taxonomy" id="408172"/>
    <lineage>
        <taxon>unclassified sequences</taxon>
        <taxon>metagenomes</taxon>
        <taxon>ecological metagenomes</taxon>
    </lineage>
</organism>
<dbReference type="EMBL" id="UINC01011440">
    <property type="protein sequence ID" value="SVA50500.1"/>
    <property type="molecule type" value="Genomic_DNA"/>
</dbReference>
<gene>
    <name evidence="1" type="ORF">METZ01_LOCUS103354</name>
</gene>
<dbReference type="AlphaFoldDB" id="A0A381WD91"/>
<reference evidence="1" key="1">
    <citation type="submission" date="2018-05" db="EMBL/GenBank/DDBJ databases">
        <authorList>
            <person name="Lanie J.A."/>
            <person name="Ng W.-L."/>
            <person name="Kazmierczak K.M."/>
            <person name="Andrzejewski T.M."/>
            <person name="Davidsen T.M."/>
            <person name="Wayne K.J."/>
            <person name="Tettelin H."/>
            <person name="Glass J.I."/>
            <person name="Rusch D."/>
            <person name="Podicherti R."/>
            <person name="Tsui H.-C.T."/>
            <person name="Winkler M.E."/>
        </authorList>
    </citation>
    <scope>NUCLEOTIDE SEQUENCE</scope>
</reference>
<accession>A0A381WD91</accession>
<evidence type="ECO:0000313" key="1">
    <source>
        <dbReference type="EMBL" id="SVA50500.1"/>
    </source>
</evidence>
<sequence>MDITGRIIYPVAPAEGESFSGVAVVVPAPNGVERGETHEDFMARIAAKDVPAGVPHQIVPLGDLPTDRYFRNAWEYQE</sequence>
<proteinExistence type="predicted"/>
<name>A0A381WD91_9ZZZZ</name>
<protein>
    <submittedName>
        <fullName evidence="1">Uncharacterized protein</fullName>
    </submittedName>
</protein>